<keyword evidence="3" id="KW-1185">Reference proteome</keyword>
<sequence>MCYTAPDALLTSIRSTTTTTSPTAMAGRGLKPPWATGPRSTDFARLASVELARITGRIPAFKSAPHLWTYMQGTEFCQLGYAGSPTPKGLLESPVGFDQQCPHLRLEVRTCKIMW</sequence>
<comment type="caution">
    <text evidence="2">The sequence shown here is derived from an EMBL/GenBank/DDBJ whole genome shotgun (WGS) entry which is preliminary data.</text>
</comment>
<evidence type="ECO:0000313" key="2">
    <source>
        <dbReference type="EMBL" id="KAJ3639206.1"/>
    </source>
</evidence>
<evidence type="ECO:0000256" key="1">
    <source>
        <dbReference type="SAM" id="MobiDB-lite"/>
    </source>
</evidence>
<organism evidence="2 3">
    <name type="scientific">Zophobas morio</name>
    <dbReference type="NCBI Taxonomy" id="2755281"/>
    <lineage>
        <taxon>Eukaryota</taxon>
        <taxon>Metazoa</taxon>
        <taxon>Ecdysozoa</taxon>
        <taxon>Arthropoda</taxon>
        <taxon>Hexapoda</taxon>
        <taxon>Insecta</taxon>
        <taxon>Pterygota</taxon>
        <taxon>Neoptera</taxon>
        <taxon>Endopterygota</taxon>
        <taxon>Coleoptera</taxon>
        <taxon>Polyphaga</taxon>
        <taxon>Cucujiformia</taxon>
        <taxon>Tenebrionidae</taxon>
        <taxon>Zophobas</taxon>
    </lineage>
</organism>
<feature type="region of interest" description="Disordered" evidence="1">
    <location>
        <begin position="18"/>
        <end position="37"/>
    </location>
</feature>
<gene>
    <name evidence="2" type="ORF">Zmor_004075</name>
</gene>
<reference evidence="2" key="1">
    <citation type="journal article" date="2023" name="G3 (Bethesda)">
        <title>Whole genome assemblies of Zophobas morio and Tenebrio molitor.</title>
        <authorList>
            <person name="Kaur S."/>
            <person name="Stinson S.A."/>
            <person name="diCenzo G.C."/>
        </authorList>
    </citation>
    <scope>NUCLEOTIDE SEQUENCE</scope>
    <source>
        <strain evidence="2">QUZm001</strain>
    </source>
</reference>
<proteinExistence type="predicted"/>
<dbReference type="Proteomes" id="UP001168821">
    <property type="component" value="Unassembled WGS sequence"/>
</dbReference>
<protein>
    <submittedName>
        <fullName evidence="2">Uncharacterized protein</fullName>
    </submittedName>
</protein>
<evidence type="ECO:0000313" key="3">
    <source>
        <dbReference type="Proteomes" id="UP001168821"/>
    </source>
</evidence>
<name>A0AA38HL50_9CUCU</name>
<accession>A0AA38HL50</accession>
<dbReference type="EMBL" id="JALNTZ010000012">
    <property type="protein sequence ID" value="KAJ3639206.1"/>
    <property type="molecule type" value="Genomic_DNA"/>
</dbReference>
<dbReference type="AlphaFoldDB" id="A0AA38HL50"/>